<dbReference type="PANTHER" id="PTHR30575">
    <property type="entry name" value="PEPTIDASE M20"/>
    <property type="match status" value="1"/>
</dbReference>
<dbReference type="Pfam" id="PF01546">
    <property type="entry name" value="Peptidase_M20"/>
    <property type="match status" value="1"/>
</dbReference>
<evidence type="ECO:0000313" key="3">
    <source>
        <dbReference type="EMBL" id="MCZ0726247.1"/>
    </source>
</evidence>
<dbReference type="NCBIfam" id="TIGR01891">
    <property type="entry name" value="amidohydrolases"/>
    <property type="match status" value="1"/>
</dbReference>
<accession>A0A9X3FXB1</accession>
<dbReference type="InterPro" id="IPR017144">
    <property type="entry name" value="Xaa-Arg_dipeptidase"/>
</dbReference>
<dbReference type="InterPro" id="IPR052030">
    <property type="entry name" value="Peptidase_M20/M20A_hydrolases"/>
</dbReference>
<evidence type="ECO:0000313" key="4">
    <source>
        <dbReference type="Proteomes" id="UP001146670"/>
    </source>
</evidence>
<organism evidence="3 4">
    <name type="scientific">Aerococcus kribbianus</name>
    <dbReference type="NCBI Taxonomy" id="2999064"/>
    <lineage>
        <taxon>Bacteria</taxon>
        <taxon>Bacillati</taxon>
        <taxon>Bacillota</taxon>
        <taxon>Bacilli</taxon>
        <taxon>Lactobacillales</taxon>
        <taxon>Aerococcaceae</taxon>
        <taxon>Aerococcus</taxon>
    </lineage>
</organism>
<dbReference type="InterPro" id="IPR036264">
    <property type="entry name" value="Bact_exopeptidase_dim_dom"/>
</dbReference>
<dbReference type="GO" id="GO:0071713">
    <property type="term" value="F:para-aminobenzoyl-glutamate hydrolase activity"/>
    <property type="evidence" value="ECO:0007669"/>
    <property type="project" value="TreeGrafter"/>
</dbReference>
<comment type="similarity">
    <text evidence="1">Belongs to the peptidase M20A family.</text>
</comment>
<dbReference type="GO" id="GO:0005737">
    <property type="term" value="C:cytoplasm"/>
    <property type="evidence" value="ECO:0007669"/>
    <property type="project" value="TreeGrafter"/>
</dbReference>
<dbReference type="RefSeq" id="WP_268752577.1">
    <property type="nucleotide sequence ID" value="NZ_JAPRFQ010000003.1"/>
</dbReference>
<evidence type="ECO:0000256" key="1">
    <source>
        <dbReference type="PIRNR" id="PIRNR037226"/>
    </source>
</evidence>
<dbReference type="Proteomes" id="UP001146670">
    <property type="component" value="Unassembled WGS sequence"/>
</dbReference>
<sequence length="404" mass="43795">MSKTNRQKTIHDYIQAHQEEFKKLAVDIHQHPETSNHEYYAQEVLTKQLEADGFEIVRDVAGHPTGFTATYKTNQPGPTVAFLAEYDALADAGHACGHNLYGNYSLLAATALKSVIDELGGEIRVYGTPGEEGGENGSAKGSFVREGFFSDVDVALSAHPGVKYQRSTTLLANDPVDIEFFGKTSHAAAAPEQGISALTPLIQTFVGIDNIRIHLPKDVSIHGVILDGGQAANVIPDYARGRFYLRAKTRPTLNAAKERVENIVKAAALATGTDYRFELFQNAVDNMILTPSFDDLFFDHVKALGIPDKDIDLDQPKSLGSSDVGNVSQVIPTIQPNISISDQDMAGHSPEFRAAACSQKGLDSIPLAAELLARTALDLYEDSDLLAKIKADYQQNKAKIGAEK</sequence>
<comment type="caution">
    <text evidence="3">The sequence shown here is derived from an EMBL/GenBank/DDBJ whole genome shotgun (WGS) entry which is preliminary data.</text>
</comment>
<protein>
    <recommendedName>
        <fullName evidence="1">Peptidase M20 domain-containing protein 2</fullName>
    </recommendedName>
</protein>
<dbReference type="PANTHER" id="PTHR30575:SF0">
    <property type="entry name" value="XAA-ARG DIPEPTIDASE"/>
    <property type="match status" value="1"/>
</dbReference>
<dbReference type="SUPFAM" id="SSF53187">
    <property type="entry name" value="Zn-dependent exopeptidases"/>
    <property type="match status" value="1"/>
</dbReference>
<dbReference type="GO" id="GO:0046657">
    <property type="term" value="P:folic acid catabolic process"/>
    <property type="evidence" value="ECO:0007669"/>
    <property type="project" value="TreeGrafter"/>
</dbReference>
<dbReference type="SUPFAM" id="SSF55031">
    <property type="entry name" value="Bacterial exopeptidase dimerisation domain"/>
    <property type="match status" value="1"/>
</dbReference>
<dbReference type="FunFam" id="3.30.70.360:FF:000004">
    <property type="entry name" value="Peptidase M20 domain-containing protein 2"/>
    <property type="match status" value="1"/>
</dbReference>
<dbReference type="InterPro" id="IPR002933">
    <property type="entry name" value="Peptidase_M20"/>
</dbReference>
<dbReference type="Pfam" id="PF07687">
    <property type="entry name" value="M20_dimer"/>
    <property type="match status" value="1"/>
</dbReference>
<reference evidence="3" key="1">
    <citation type="submission" date="2022-12" db="EMBL/GenBank/DDBJ databases">
        <title>Description and comparative metabolic analysis of Aerococcus sp. nov., isolated from the feces of a pig.</title>
        <authorList>
            <person name="Chang Y.-H."/>
        </authorList>
    </citation>
    <scope>NUCLEOTIDE SEQUENCE</scope>
    <source>
        <strain evidence="3">YH-aer222</strain>
    </source>
</reference>
<gene>
    <name evidence="3" type="ORF">OW157_06730</name>
</gene>
<dbReference type="GO" id="GO:0016805">
    <property type="term" value="F:dipeptidase activity"/>
    <property type="evidence" value="ECO:0007669"/>
    <property type="project" value="InterPro"/>
</dbReference>
<dbReference type="EMBL" id="JAPRFR010000003">
    <property type="protein sequence ID" value="MCZ0726247.1"/>
    <property type="molecule type" value="Genomic_DNA"/>
</dbReference>
<dbReference type="InterPro" id="IPR011650">
    <property type="entry name" value="Peptidase_M20_dimer"/>
</dbReference>
<dbReference type="Gene3D" id="3.40.630.10">
    <property type="entry name" value="Zn peptidases"/>
    <property type="match status" value="1"/>
</dbReference>
<evidence type="ECO:0000259" key="2">
    <source>
        <dbReference type="Pfam" id="PF07687"/>
    </source>
</evidence>
<keyword evidence="4" id="KW-1185">Reference proteome</keyword>
<feature type="domain" description="Peptidase M20 dimerisation" evidence="2">
    <location>
        <begin position="177"/>
        <end position="269"/>
    </location>
</feature>
<dbReference type="Gene3D" id="3.30.70.360">
    <property type="match status" value="1"/>
</dbReference>
<proteinExistence type="inferred from homology"/>
<name>A0A9X3FXB1_9LACT</name>
<dbReference type="InterPro" id="IPR017439">
    <property type="entry name" value="Amidohydrolase"/>
</dbReference>
<dbReference type="AlphaFoldDB" id="A0A9X3FXB1"/>
<dbReference type="PIRSF" id="PIRSF037226">
    <property type="entry name" value="Amidohydrolase_ACY1L2_prd"/>
    <property type="match status" value="1"/>
</dbReference>
<dbReference type="CDD" id="cd03887">
    <property type="entry name" value="M20_Acy1L2"/>
    <property type="match status" value="1"/>
</dbReference>